<dbReference type="Proteomes" id="UP001152747">
    <property type="component" value="Unassembled WGS sequence"/>
</dbReference>
<sequence>MMMENNIDFNMKQRLEDLQVQLALSQDKLQVRENVIAQLEEEIQGKKILIFEQNHLISILESEAASQQQHMQAIKCDNNNKYDTESLASESEITVIEREIVASSSSTSPCSSEKSMPTSSSDIFRTGECIKNCRCQHKFEQAMVERERLELQNEQLLKQWEEALEYVSSVQRQLQEEITRNTTLKHQMNERERNDIVEIPRNVMNLIAFIVVIIGFVLYRL</sequence>
<dbReference type="EMBL" id="CANHGI010000006">
    <property type="protein sequence ID" value="CAI5455109.1"/>
    <property type="molecule type" value="Genomic_DNA"/>
</dbReference>
<keyword evidence="1" id="KW-1133">Transmembrane helix</keyword>
<feature type="transmembrane region" description="Helical" evidence="1">
    <location>
        <begin position="203"/>
        <end position="219"/>
    </location>
</feature>
<keyword evidence="1" id="KW-0812">Transmembrane</keyword>
<organism evidence="2 3">
    <name type="scientific">Caenorhabditis angaria</name>
    <dbReference type="NCBI Taxonomy" id="860376"/>
    <lineage>
        <taxon>Eukaryota</taxon>
        <taxon>Metazoa</taxon>
        <taxon>Ecdysozoa</taxon>
        <taxon>Nematoda</taxon>
        <taxon>Chromadorea</taxon>
        <taxon>Rhabditida</taxon>
        <taxon>Rhabditina</taxon>
        <taxon>Rhabditomorpha</taxon>
        <taxon>Rhabditoidea</taxon>
        <taxon>Rhabditidae</taxon>
        <taxon>Peloderinae</taxon>
        <taxon>Caenorhabditis</taxon>
    </lineage>
</organism>
<dbReference type="OrthoDB" id="5857783at2759"/>
<evidence type="ECO:0000256" key="1">
    <source>
        <dbReference type="SAM" id="Phobius"/>
    </source>
</evidence>
<keyword evidence="1" id="KW-0472">Membrane</keyword>
<dbReference type="AlphaFoldDB" id="A0A9P1N8J0"/>
<evidence type="ECO:0000313" key="3">
    <source>
        <dbReference type="Proteomes" id="UP001152747"/>
    </source>
</evidence>
<keyword evidence="3" id="KW-1185">Reference proteome</keyword>
<proteinExistence type="predicted"/>
<accession>A0A9P1N8J0</accession>
<gene>
    <name evidence="2" type="ORF">CAMP_LOCUS17746</name>
</gene>
<evidence type="ECO:0000313" key="2">
    <source>
        <dbReference type="EMBL" id="CAI5455109.1"/>
    </source>
</evidence>
<comment type="caution">
    <text evidence="2">The sequence shown here is derived from an EMBL/GenBank/DDBJ whole genome shotgun (WGS) entry which is preliminary data.</text>
</comment>
<name>A0A9P1N8J0_9PELO</name>
<reference evidence="2" key="1">
    <citation type="submission" date="2022-11" db="EMBL/GenBank/DDBJ databases">
        <authorList>
            <person name="Kikuchi T."/>
        </authorList>
    </citation>
    <scope>NUCLEOTIDE SEQUENCE</scope>
    <source>
        <strain evidence="2">PS1010</strain>
    </source>
</reference>
<protein>
    <submittedName>
        <fullName evidence="2">Uncharacterized protein</fullName>
    </submittedName>
</protein>